<keyword evidence="3 6" id="KW-0808">Transferase</keyword>
<dbReference type="CDD" id="cd04301">
    <property type="entry name" value="NAT_SF"/>
    <property type="match status" value="1"/>
</dbReference>
<dbReference type="NCBIfam" id="TIGR01575">
    <property type="entry name" value="rimI"/>
    <property type="match status" value="1"/>
</dbReference>
<accession>A0ABS4KSY9</accession>
<organism evidence="6 7">
    <name type="scientific">Clostridium algifaecis</name>
    <dbReference type="NCBI Taxonomy" id="1472040"/>
    <lineage>
        <taxon>Bacteria</taxon>
        <taxon>Bacillati</taxon>
        <taxon>Bacillota</taxon>
        <taxon>Clostridia</taxon>
        <taxon>Eubacteriales</taxon>
        <taxon>Clostridiaceae</taxon>
        <taxon>Clostridium</taxon>
    </lineage>
</organism>
<dbReference type="GO" id="GO:0008999">
    <property type="term" value="F:protein-N-terminal-alanine acetyltransferase activity"/>
    <property type="evidence" value="ECO:0007669"/>
    <property type="project" value="UniProtKB-EC"/>
</dbReference>
<keyword evidence="2" id="KW-0963">Cytoplasm</keyword>
<evidence type="ECO:0000313" key="6">
    <source>
        <dbReference type="EMBL" id="MBP2033160.1"/>
    </source>
</evidence>
<comment type="caution">
    <text evidence="6">The sequence shown here is derived from an EMBL/GenBank/DDBJ whole genome shotgun (WGS) entry which is preliminary data.</text>
</comment>
<proteinExistence type="inferred from homology"/>
<dbReference type="Pfam" id="PF00583">
    <property type="entry name" value="Acetyltransf_1"/>
    <property type="match status" value="1"/>
</dbReference>
<dbReference type="PROSITE" id="PS51186">
    <property type="entry name" value="GNAT"/>
    <property type="match status" value="1"/>
</dbReference>
<reference evidence="6 7" key="1">
    <citation type="submission" date="2021-03" db="EMBL/GenBank/DDBJ databases">
        <title>Genomic Encyclopedia of Type Strains, Phase IV (KMG-IV): sequencing the most valuable type-strain genomes for metagenomic binning, comparative biology and taxonomic classification.</title>
        <authorList>
            <person name="Goeker M."/>
        </authorList>
    </citation>
    <scope>NUCLEOTIDE SEQUENCE [LARGE SCALE GENOMIC DNA]</scope>
    <source>
        <strain evidence="6 7">DSM 28783</strain>
    </source>
</reference>
<evidence type="ECO:0000256" key="4">
    <source>
        <dbReference type="ARBA" id="ARBA00023315"/>
    </source>
</evidence>
<keyword evidence="4 6" id="KW-0012">Acyltransferase</keyword>
<evidence type="ECO:0000256" key="2">
    <source>
        <dbReference type="ARBA" id="ARBA00022490"/>
    </source>
</evidence>
<dbReference type="InterPro" id="IPR006464">
    <property type="entry name" value="AcTrfase_RimI/Ard1"/>
</dbReference>
<dbReference type="Proteomes" id="UP001519307">
    <property type="component" value="Unassembled WGS sequence"/>
</dbReference>
<keyword evidence="7" id="KW-1185">Reference proteome</keyword>
<protein>
    <submittedName>
        <fullName evidence="6">Ribosomal-protein-alanine N-acetyltransferase</fullName>
        <ecNumber evidence="6">2.3.1.267</ecNumber>
    </submittedName>
</protein>
<name>A0ABS4KSY9_9CLOT</name>
<sequence>MKRKPRCNEMDDVHIVPLKSEHIDDVILIDRLSFHTPWSRESLVQEISKNKFAKYVAVIKHNTVIGYGGMWIIIDEAHITNIAVHPEYRGIGAGNLIMEGLIKICKNKGVGDMTLEVRKSNIIAQNLYKKYGFIEEGLRKSYYADNKEDAIIMWNHNVL</sequence>
<dbReference type="SUPFAM" id="SSF55729">
    <property type="entry name" value="Acyl-CoA N-acyltransferases (Nat)"/>
    <property type="match status" value="1"/>
</dbReference>
<dbReference type="Gene3D" id="3.40.630.30">
    <property type="match status" value="1"/>
</dbReference>
<gene>
    <name evidence="6" type="ORF">J2Z42_001847</name>
</gene>
<comment type="similarity">
    <text evidence="1">Belongs to the acetyltransferase family. RimI subfamily.</text>
</comment>
<dbReference type="EMBL" id="JAGGLM010000011">
    <property type="protein sequence ID" value="MBP2033160.1"/>
    <property type="molecule type" value="Genomic_DNA"/>
</dbReference>
<feature type="domain" description="N-acetyltransferase" evidence="5">
    <location>
        <begin position="13"/>
        <end position="158"/>
    </location>
</feature>
<dbReference type="PANTHER" id="PTHR43420">
    <property type="entry name" value="ACETYLTRANSFERASE"/>
    <property type="match status" value="1"/>
</dbReference>
<dbReference type="PANTHER" id="PTHR43420:SF44">
    <property type="entry name" value="ACETYLTRANSFERASE YPEA"/>
    <property type="match status" value="1"/>
</dbReference>
<evidence type="ECO:0000259" key="5">
    <source>
        <dbReference type="PROSITE" id="PS51186"/>
    </source>
</evidence>
<dbReference type="InterPro" id="IPR016181">
    <property type="entry name" value="Acyl_CoA_acyltransferase"/>
</dbReference>
<evidence type="ECO:0000313" key="7">
    <source>
        <dbReference type="Proteomes" id="UP001519307"/>
    </source>
</evidence>
<dbReference type="InterPro" id="IPR000182">
    <property type="entry name" value="GNAT_dom"/>
</dbReference>
<dbReference type="InterPro" id="IPR050680">
    <property type="entry name" value="YpeA/RimI_acetyltransf"/>
</dbReference>
<evidence type="ECO:0000256" key="3">
    <source>
        <dbReference type="ARBA" id="ARBA00022679"/>
    </source>
</evidence>
<evidence type="ECO:0000256" key="1">
    <source>
        <dbReference type="ARBA" id="ARBA00005395"/>
    </source>
</evidence>
<dbReference type="EC" id="2.3.1.267" evidence="6"/>